<dbReference type="STRING" id="1802505.A3D01_06160"/>
<gene>
    <name evidence="2" type="ORF">A3D01_06160</name>
</gene>
<dbReference type="SUPFAM" id="SSF82771">
    <property type="entry name" value="GIY-YIG endonuclease"/>
    <property type="match status" value="1"/>
</dbReference>
<evidence type="ECO:0000313" key="2">
    <source>
        <dbReference type="EMBL" id="OGM33703.1"/>
    </source>
</evidence>
<dbReference type="AlphaFoldDB" id="A0A1F7Z247"/>
<comment type="caution">
    <text evidence="2">The sequence shown here is derived from an EMBL/GenBank/DDBJ whole genome shotgun (WGS) entry which is preliminary data.</text>
</comment>
<dbReference type="InterPro" id="IPR000305">
    <property type="entry name" value="GIY-YIG_endonuc"/>
</dbReference>
<evidence type="ECO:0000259" key="1">
    <source>
        <dbReference type="PROSITE" id="PS50164"/>
    </source>
</evidence>
<dbReference type="Proteomes" id="UP000177169">
    <property type="component" value="Unassembled WGS sequence"/>
</dbReference>
<organism evidence="2 3">
    <name type="scientific">Candidatus Woesebacteria bacterium RIFCSPHIGHO2_02_FULL_39_13</name>
    <dbReference type="NCBI Taxonomy" id="1802505"/>
    <lineage>
        <taxon>Bacteria</taxon>
        <taxon>Candidatus Woeseibacteriota</taxon>
    </lineage>
</organism>
<name>A0A1F7Z247_9BACT</name>
<protein>
    <recommendedName>
        <fullName evidence="1">GIY-YIG domain-containing protein</fullName>
    </recommendedName>
</protein>
<dbReference type="Pfam" id="PF01541">
    <property type="entry name" value="GIY-YIG"/>
    <property type="match status" value="1"/>
</dbReference>
<reference evidence="2 3" key="1">
    <citation type="journal article" date="2016" name="Nat. Commun.">
        <title>Thousands of microbial genomes shed light on interconnected biogeochemical processes in an aquifer system.</title>
        <authorList>
            <person name="Anantharaman K."/>
            <person name="Brown C.T."/>
            <person name="Hug L.A."/>
            <person name="Sharon I."/>
            <person name="Castelle C.J."/>
            <person name="Probst A.J."/>
            <person name="Thomas B.C."/>
            <person name="Singh A."/>
            <person name="Wilkins M.J."/>
            <person name="Karaoz U."/>
            <person name="Brodie E.L."/>
            <person name="Williams K.H."/>
            <person name="Hubbard S.S."/>
            <person name="Banfield J.F."/>
        </authorList>
    </citation>
    <scope>NUCLEOTIDE SEQUENCE [LARGE SCALE GENOMIC DNA]</scope>
</reference>
<dbReference type="InterPro" id="IPR035901">
    <property type="entry name" value="GIY-YIG_endonuc_sf"/>
</dbReference>
<dbReference type="Gene3D" id="3.40.1440.10">
    <property type="entry name" value="GIY-YIG endonuclease"/>
    <property type="match status" value="1"/>
</dbReference>
<feature type="domain" description="GIY-YIG" evidence="1">
    <location>
        <begin position="1"/>
        <end position="68"/>
    </location>
</feature>
<dbReference type="PROSITE" id="PS50164">
    <property type="entry name" value="GIY_YIG"/>
    <property type="match status" value="1"/>
</dbReference>
<accession>A0A1F7Z247</accession>
<proteinExistence type="predicted"/>
<evidence type="ECO:0000313" key="3">
    <source>
        <dbReference type="Proteomes" id="UP000177169"/>
    </source>
</evidence>
<sequence>MSKNKFYTGITSNILRRLNEHNSRLSNTRTTKYIRDFELIFVQIVKNRLEARKLEKYFKSGTGRELRAEIVK</sequence>
<dbReference type="EMBL" id="MGGR01000015">
    <property type="protein sequence ID" value="OGM33703.1"/>
    <property type="molecule type" value="Genomic_DNA"/>
</dbReference>